<gene>
    <name evidence="1" type="ORF">HZI73_21455</name>
</gene>
<proteinExistence type="predicted"/>
<sequence length="84" mass="9566">MELDIQAMNDYESWKKTLHTAVHTGKNLGMEDHTITSIATVVGDFLSNNVDPNSREHRVIKELWDQGTSEEKRVMANLIVKLVD</sequence>
<dbReference type="InterPro" id="IPR024702">
    <property type="entry name" value="Uncharacterised_YmfJ"/>
</dbReference>
<keyword evidence="2" id="KW-1185">Reference proteome</keyword>
<dbReference type="EMBL" id="CP058649">
    <property type="protein sequence ID" value="QUI24708.1"/>
    <property type="molecule type" value="Genomic_DNA"/>
</dbReference>
<dbReference type="InterPro" id="IPR038292">
    <property type="entry name" value="YmfJ/YflH_sf"/>
</dbReference>
<protein>
    <submittedName>
        <fullName evidence="1">DUF3243 domain-containing protein</fullName>
    </submittedName>
</protein>
<organism evidence="1 2">
    <name type="scientific">Vallitalea pronyensis</name>
    <dbReference type="NCBI Taxonomy" id="1348613"/>
    <lineage>
        <taxon>Bacteria</taxon>
        <taxon>Bacillati</taxon>
        <taxon>Bacillota</taxon>
        <taxon>Clostridia</taxon>
        <taxon>Lachnospirales</taxon>
        <taxon>Vallitaleaceae</taxon>
        <taxon>Vallitalea</taxon>
    </lineage>
</organism>
<reference evidence="1" key="1">
    <citation type="submission" date="2020-07" db="EMBL/GenBank/DDBJ databases">
        <title>Vallitalea pronyensis genome.</title>
        <authorList>
            <person name="Postec A."/>
        </authorList>
    </citation>
    <scope>NUCLEOTIDE SEQUENCE</scope>
    <source>
        <strain evidence="1">FatNI3</strain>
    </source>
</reference>
<name>A0A8J8MNZ0_9FIRM</name>
<dbReference type="AlphaFoldDB" id="A0A8J8MNZ0"/>
<dbReference type="Proteomes" id="UP000683246">
    <property type="component" value="Chromosome"/>
</dbReference>
<dbReference type="InterPro" id="IPR021637">
    <property type="entry name" value="DUF3243"/>
</dbReference>
<dbReference type="KEGG" id="vpy:HZI73_21455"/>
<accession>A0A8J8MNZ0</accession>
<evidence type="ECO:0000313" key="1">
    <source>
        <dbReference type="EMBL" id="QUI24708.1"/>
    </source>
</evidence>
<dbReference type="RefSeq" id="WP_212695402.1">
    <property type="nucleotide sequence ID" value="NZ_CP058649.1"/>
</dbReference>
<dbReference type="Gene3D" id="1.10.760.20">
    <property type="entry name" value="Protein of unknown function DUF3243"/>
    <property type="match status" value="1"/>
</dbReference>
<dbReference type="Pfam" id="PF11588">
    <property type="entry name" value="DUF3243"/>
    <property type="match status" value="1"/>
</dbReference>
<dbReference type="PIRSF" id="PIRSF004764">
    <property type="entry name" value="YmfJ"/>
    <property type="match status" value="1"/>
</dbReference>
<evidence type="ECO:0000313" key="2">
    <source>
        <dbReference type="Proteomes" id="UP000683246"/>
    </source>
</evidence>